<organism evidence="3 4">
    <name type="scientific">Kingdonia uniflora</name>
    <dbReference type="NCBI Taxonomy" id="39325"/>
    <lineage>
        <taxon>Eukaryota</taxon>
        <taxon>Viridiplantae</taxon>
        <taxon>Streptophyta</taxon>
        <taxon>Embryophyta</taxon>
        <taxon>Tracheophyta</taxon>
        <taxon>Spermatophyta</taxon>
        <taxon>Magnoliopsida</taxon>
        <taxon>Ranunculales</taxon>
        <taxon>Circaeasteraceae</taxon>
        <taxon>Kingdonia</taxon>
    </lineage>
</organism>
<feature type="compositionally biased region" description="Basic and acidic residues" evidence="2">
    <location>
        <begin position="509"/>
        <end position="528"/>
    </location>
</feature>
<feature type="compositionally biased region" description="Basic and acidic residues" evidence="2">
    <location>
        <begin position="479"/>
        <end position="489"/>
    </location>
</feature>
<comment type="caution">
    <text evidence="3">The sequence shown here is derived from an EMBL/GenBank/DDBJ whole genome shotgun (WGS) entry which is preliminary data.</text>
</comment>
<dbReference type="EMBL" id="JACGCM010001188">
    <property type="protein sequence ID" value="KAF6159713.1"/>
    <property type="molecule type" value="Genomic_DNA"/>
</dbReference>
<keyword evidence="4" id="KW-1185">Reference proteome</keyword>
<feature type="coiled-coil region" evidence="1">
    <location>
        <begin position="249"/>
        <end position="324"/>
    </location>
</feature>
<feature type="compositionally biased region" description="Basic and acidic residues" evidence="2">
    <location>
        <begin position="332"/>
        <end position="371"/>
    </location>
</feature>
<dbReference type="PANTHER" id="PTHR47184:SF3">
    <property type="entry name" value="PHOSPHATIDYLINOSITOL 3-AND 4-KINASE FAMILY PROTEIN-RELATED"/>
    <property type="match status" value="1"/>
</dbReference>
<proteinExistence type="predicted"/>
<feature type="region of interest" description="Disordered" evidence="2">
    <location>
        <begin position="325"/>
        <end position="371"/>
    </location>
</feature>
<feature type="compositionally biased region" description="Basic and acidic residues" evidence="2">
    <location>
        <begin position="565"/>
        <end position="580"/>
    </location>
</feature>
<dbReference type="Proteomes" id="UP000541444">
    <property type="component" value="Unassembled WGS sequence"/>
</dbReference>
<dbReference type="AlphaFoldDB" id="A0A7J7MXU4"/>
<evidence type="ECO:0000256" key="2">
    <source>
        <dbReference type="SAM" id="MobiDB-lite"/>
    </source>
</evidence>
<name>A0A7J7MXU4_9MAGN</name>
<feature type="region of interest" description="Disordered" evidence="2">
    <location>
        <begin position="1"/>
        <end position="27"/>
    </location>
</feature>
<sequence length="600" mass="66470">MKHLPKNVPPLANRLGNGPPMNLPTTSSSINAAPVMATSFAPNTTLQPPVFAAHFQDPRCLDPCRVPVPAEVQSLSGKEDDGDMQSGCVGSIGLSKKVEEVSIPLTVKKNLEFSDGSVQLSTDHLDPKENLENVEEGTEIVPVIEVNSISDIALSSVHVVDQDPMASTISDISETFDVSYISDSDSRSPVPLSTSASEKISYNLPLTLIYNELTEEQQSSARKLSVGGIFDLCKQIQATGYTQTCMALLARLDAQVRELHMRLDLQKNQDSMRNHLEGIFKKAEAISNEVEQNNEKVLSLQQSLEEKVTELERLREELHHMNLMEEVEDDTSNDKKMNEQVNIRDEKVDRDVNSGDGKDGEKVKSADERASEEVYSVNEKMAYEVYSSIEKVGEVNSEDKKKTIDDANWEENEVSGNVKLRDEVASNDLKSGNKEVNVVDVSSEEKEDEEVSGNRNLEDEEVNIADDSLEEKEEGELSDGIRSEDKEVYVADDGFWDNKDGEMSADEDTNSRDKEASDDAKSVEKNEKEEGELSDGIRSEDKEVYVADDGFWDNKDGEMSADEDTNSRDKEASDDAKSVEKNVSNAVSSEDEKFNTLVDV</sequence>
<feature type="compositionally biased region" description="Basic and acidic residues" evidence="2">
    <location>
        <begin position="535"/>
        <end position="545"/>
    </location>
</feature>
<gene>
    <name evidence="3" type="ORF">GIB67_029971</name>
</gene>
<dbReference type="PANTHER" id="PTHR47184">
    <property type="entry name" value="PHOSPHATIDYLINOSITOL 3-AND 4-KINASE FAMILY PROTEIN-RELATED"/>
    <property type="match status" value="1"/>
</dbReference>
<feature type="compositionally biased region" description="Acidic residues" evidence="2">
    <location>
        <begin position="458"/>
        <end position="477"/>
    </location>
</feature>
<keyword evidence="1" id="KW-0175">Coiled coil</keyword>
<evidence type="ECO:0000313" key="4">
    <source>
        <dbReference type="Proteomes" id="UP000541444"/>
    </source>
</evidence>
<protein>
    <submittedName>
        <fullName evidence="3">Uncharacterized protein</fullName>
    </submittedName>
</protein>
<evidence type="ECO:0000313" key="3">
    <source>
        <dbReference type="EMBL" id="KAF6159713.1"/>
    </source>
</evidence>
<feature type="region of interest" description="Disordered" evidence="2">
    <location>
        <begin position="419"/>
        <end position="600"/>
    </location>
</feature>
<evidence type="ECO:0000256" key="1">
    <source>
        <dbReference type="SAM" id="Coils"/>
    </source>
</evidence>
<reference evidence="3 4" key="1">
    <citation type="journal article" date="2020" name="IScience">
        <title>Genome Sequencing of the Endangered Kingdonia uniflora (Circaeasteraceae, Ranunculales) Reveals Potential Mechanisms of Evolutionary Specialization.</title>
        <authorList>
            <person name="Sun Y."/>
            <person name="Deng T."/>
            <person name="Zhang A."/>
            <person name="Moore M.J."/>
            <person name="Landis J.B."/>
            <person name="Lin N."/>
            <person name="Zhang H."/>
            <person name="Zhang X."/>
            <person name="Huang J."/>
            <person name="Zhang X."/>
            <person name="Sun H."/>
            <person name="Wang H."/>
        </authorList>
    </citation>
    <scope>NUCLEOTIDE SEQUENCE [LARGE SCALE GENOMIC DNA]</scope>
    <source>
        <strain evidence="3">TB1705</strain>
        <tissue evidence="3">Leaf</tissue>
    </source>
</reference>
<accession>A0A7J7MXU4</accession>